<keyword evidence="8" id="KW-1185">Reference proteome</keyword>
<feature type="domain" description="OmpR/PhoB-type" evidence="5">
    <location>
        <begin position="17"/>
        <end position="87"/>
    </location>
</feature>
<evidence type="ECO:0000256" key="2">
    <source>
        <dbReference type="ARBA" id="ARBA00023015"/>
    </source>
</evidence>
<evidence type="ECO:0000259" key="6">
    <source>
        <dbReference type="SMART" id="SM01043"/>
    </source>
</evidence>
<dbReference type="Pfam" id="PF03704">
    <property type="entry name" value="BTAD"/>
    <property type="match status" value="1"/>
</dbReference>
<dbReference type="SMART" id="SM01043">
    <property type="entry name" value="BTAD"/>
    <property type="match status" value="1"/>
</dbReference>
<dbReference type="PANTHER" id="PTHR35807:SF1">
    <property type="entry name" value="TRANSCRIPTIONAL REGULATOR REDD"/>
    <property type="match status" value="1"/>
</dbReference>
<dbReference type="InterPro" id="IPR005158">
    <property type="entry name" value="BTAD"/>
</dbReference>
<comment type="caution">
    <text evidence="7">The sequence shown here is derived from an EMBL/GenBank/DDBJ whole genome shotgun (WGS) entry which is preliminary data.</text>
</comment>
<keyword evidence="2" id="KW-0805">Transcription regulation</keyword>
<evidence type="ECO:0000313" key="7">
    <source>
        <dbReference type="EMBL" id="MFB9903149.1"/>
    </source>
</evidence>
<dbReference type="SMART" id="SM00862">
    <property type="entry name" value="Trans_reg_C"/>
    <property type="match status" value="1"/>
</dbReference>
<dbReference type="RefSeq" id="WP_377850284.1">
    <property type="nucleotide sequence ID" value="NZ_JBHLZU010000003.1"/>
</dbReference>
<gene>
    <name evidence="7" type="ORF">ACFFQA_04285</name>
</gene>
<name>A0ABV5ZU13_9PSEU</name>
<dbReference type="SUPFAM" id="SSF52540">
    <property type="entry name" value="P-loop containing nucleoside triphosphate hydrolases"/>
    <property type="match status" value="1"/>
</dbReference>
<evidence type="ECO:0000256" key="4">
    <source>
        <dbReference type="ARBA" id="ARBA00023163"/>
    </source>
</evidence>
<dbReference type="CDD" id="cd15831">
    <property type="entry name" value="BTAD"/>
    <property type="match status" value="1"/>
</dbReference>
<evidence type="ECO:0000256" key="3">
    <source>
        <dbReference type="ARBA" id="ARBA00023125"/>
    </source>
</evidence>
<dbReference type="InterPro" id="IPR051677">
    <property type="entry name" value="AfsR-DnrI-RedD_regulator"/>
</dbReference>
<proteinExistence type="inferred from homology"/>
<dbReference type="Gene3D" id="3.40.50.300">
    <property type="entry name" value="P-loop containing nucleotide triphosphate hydrolases"/>
    <property type="match status" value="1"/>
</dbReference>
<feature type="domain" description="Bacterial transcriptional activator" evidence="6">
    <location>
        <begin position="94"/>
        <end position="234"/>
    </location>
</feature>
<dbReference type="InterPro" id="IPR036388">
    <property type="entry name" value="WH-like_DNA-bd_sf"/>
</dbReference>
<dbReference type="PRINTS" id="PR00364">
    <property type="entry name" value="DISEASERSIST"/>
</dbReference>
<dbReference type="Gene3D" id="1.25.40.10">
    <property type="entry name" value="Tetratricopeptide repeat domain"/>
    <property type="match status" value="1"/>
</dbReference>
<organism evidence="7 8">
    <name type="scientific">Allokutzneria oryzae</name>
    <dbReference type="NCBI Taxonomy" id="1378989"/>
    <lineage>
        <taxon>Bacteria</taxon>
        <taxon>Bacillati</taxon>
        <taxon>Actinomycetota</taxon>
        <taxon>Actinomycetes</taxon>
        <taxon>Pseudonocardiales</taxon>
        <taxon>Pseudonocardiaceae</taxon>
        <taxon>Allokutzneria</taxon>
    </lineage>
</organism>
<reference evidence="7 8" key="1">
    <citation type="submission" date="2024-09" db="EMBL/GenBank/DDBJ databases">
        <authorList>
            <person name="Sun Q."/>
            <person name="Mori K."/>
        </authorList>
    </citation>
    <scope>NUCLEOTIDE SEQUENCE [LARGE SCALE GENOMIC DNA]</scope>
    <source>
        <strain evidence="7 8">TBRC 7907</strain>
    </source>
</reference>
<evidence type="ECO:0000259" key="5">
    <source>
        <dbReference type="SMART" id="SM00862"/>
    </source>
</evidence>
<dbReference type="InterPro" id="IPR016032">
    <property type="entry name" value="Sig_transdc_resp-reg_C-effctor"/>
</dbReference>
<dbReference type="SUPFAM" id="SSF46894">
    <property type="entry name" value="C-terminal effector domain of the bipartite response regulators"/>
    <property type="match status" value="1"/>
</dbReference>
<dbReference type="Gene3D" id="1.10.10.10">
    <property type="entry name" value="Winged helix-like DNA-binding domain superfamily/Winged helix DNA-binding domain"/>
    <property type="match status" value="1"/>
</dbReference>
<evidence type="ECO:0000313" key="8">
    <source>
        <dbReference type="Proteomes" id="UP001589693"/>
    </source>
</evidence>
<dbReference type="PANTHER" id="PTHR35807">
    <property type="entry name" value="TRANSCRIPTIONAL REGULATOR REDD-RELATED"/>
    <property type="match status" value="1"/>
</dbReference>
<comment type="similarity">
    <text evidence="1">Belongs to the AfsR/DnrI/RedD regulatory family.</text>
</comment>
<dbReference type="Proteomes" id="UP001589693">
    <property type="component" value="Unassembled WGS sequence"/>
</dbReference>
<keyword evidence="3" id="KW-0238">DNA-binding</keyword>
<protein>
    <submittedName>
        <fullName evidence="7">BTAD domain-containing putative transcriptional regulator</fullName>
    </submittedName>
</protein>
<dbReference type="InterPro" id="IPR011990">
    <property type="entry name" value="TPR-like_helical_dom_sf"/>
</dbReference>
<dbReference type="InterPro" id="IPR027417">
    <property type="entry name" value="P-loop_NTPase"/>
</dbReference>
<dbReference type="EMBL" id="JBHLZU010000003">
    <property type="protein sequence ID" value="MFB9903149.1"/>
    <property type="molecule type" value="Genomic_DNA"/>
</dbReference>
<keyword evidence="4" id="KW-0804">Transcription</keyword>
<evidence type="ECO:0000256" key="1">
    <source>
        <dbReference type="ARBA" id="ARBA00005820"/>
    </source>
</evidence>
<sequence length="1124" mass="121216">MAVEFRLFGGVEARVDGELVDLGHARRQCVLVALLVEANHPVSVEQLIDRVWSDCPPNRARNALHGYLARLRNAGVEIDRGPGGYRVVVDELSVDLHRFRHLLALARAAEDDRAPDLYQQALGLWQGEPFAGLDTPWLSTVRAALDTERETAELDYTDVRLHRGQHADLVPVLAAQAERRPLDERLAAQLMLALYRCGRQAEALKHYERTRVCLADELGADPSPPLRQVHHQILVGDPDLLRPAPSTVAPVAPRSDLPGDVADFTGRADEVRQLLDAASAGATVVISAIDGMAGIGKTTLALRAAHQLADRYPDGQLFLNLHGHTEGRAPVEPATALASLLRAVGVPIEQIPDSVEERASRWRAELADREVLVVLDNAADAAQVRPLLPGAAGSLTLVTSRRRLVDLDTACSVSLDLLPPADAVTLFTRIAGQRRVAAEPDAVAEVARLCGYLPLALRIAAARLRTRPAWSVSHLASRLGDEQRRLAELSAGDRSVAAAFTLSYQHLTSAQQRLFRLLGLVPGPHWDAYLAAALTDTSVTEAEDGLEQLLDVHLLTQPAPGRYQFHDLLGEHARAVAHQEEPEAARSAAVDRMLHYYCVAGAHAAEKGSPIEGVTDRPFVIATVSTGVPVFTTYDQGLAWLKTERPNLLAAHQAVRDTETSLPLRLELLTLLAFAQCLGGQSAEGVDTTRQLLALIPTDDDDRRMTAAMLCATVERLFGSARMAKSVLREELRRLPDRHSAEAAPLHLRLAVEHVTTGDGAGAALLLDQLDGVELGTGMGFAVAVLRAMATYLAGDIPSTLTWLDTADRLMREFSQAEKVTWVEAIAWLSSTELKAGRLDSGLALVDRTVEYARAEGQNVVVAKGVLAFVFAAKAFVLGRRGQLAEAIALAGEAADHARRVDLPERTAMALATRSLLLSWAGDHHGAFRCASEAAHFAESRQDWTSILARSAPGLALLYSGDLDAGRASVQAACDEYEIVTRDETEMLVLLEALAHADAVRGRSASATRWADRAERVRHPAHTTNVAVAELIRAHSLTDSDPARSAELALRAATEFGATGLRLEEGRARLRAGLSLAAASHHERAWTELAAAAALFDACGARGLHAEAVAAHDALRRRAPSFNA</sequence>
<accession>A0ABV5ZU13</accession>
<dbReference type="SUPFAM" id="SSF48452">
    <property type="entry name" value="TPR-like"/>
    <property type="match status" value="1"/>
</dbReference>
<dbReference type="InterPro" id="IPR001867">
    <property type="entry name" value="OmpR/PhoB-type_DNA-bd"/>
</dbReference>